<dbReference type="PROSITE" id="PS50006">
    <property type="entry name" value="FHA_DOMAIN"/>
    <property type="match status" value="1"/>
</dbReference>
<dbReference type="OrthoDB" id="687730at2759"/>
<dbReference type="PANTHER" id="PTHR15715">
    <property type="entry name" value="CENTROSOMAL PROTEIN OF 170 KDA"/>
    <property type="match status" value="1"/>
</dbReference>
<dbReference type="Gene3D" id="2.60.200.20">
    <property type="match status" value="1"/>
</dbReference>
<name>A0A1J8PPB6_9AGAM</name>
<feature type="compositionally biased region" description="Low complexity" evidence="1">
    <location>
        <begin position="199"/>
        <end position="210"/>
    </location>
</feature>
<keyword evidence="4" id="KW-1185">Reference proteome</keyword>
<evidence type="ECO:0000256" key="1">
    <source>
        <dbReference type="SAM" id="MobiDB-lite"/>
    </source>
</evidence>
<dbReference type="STRING" id="180088.A0A1J8PPB6"/>
<comment type="caution">
    <text evidence="3">The sequence shown here is derived from an EMBL/GenBank/DDBJ whole genome shotgun (WGS) entry which is preliminary data.</text>
</comment>
<dbReference type="PANTHER" id="PTHR15715:SF37">
    <property type="entry name" value="LD47843P"/>
    <property type="match status" value="1"/>
</dbReference>
<feature type="compositionally biased region" description="Basic and acidic residues" evidence="1">
    <location>
        <begin position="233"/>
        <end position="244"/>
    </location>
</feature>
<dbReference type="InterPro" id="IPR051176">
    <property type="entry name" value="Cent_Immune-Sig_Mod"/>
</dbReference>
<dbReference type="AlphaFoldDB" id="A0A1J8PPB6"/>
<dbReference type="InterPro" id="IPR000253">
    <property type="entry name" value="FHA_dom"/>
</dbReference>
<feature type="non-terminal residue" evidence="3">
    <location>
        <position position="251"/>
    </location>
</feature>
<sequence>ETSQQETHLSSLYPSCISVLSTSSDTTSILYPTSIALGKGNTSARTSSINTSDTVSSYRVRLIPHFDSLCFEPISRDLRDGDTPLLIGRFINIDLQAVNALATENITFQSEAVSWAHAEIWSDSSKINIKDTKSSGGTFVNHLRLSPADSESIPHQLEDGNVVQLGVDYQDVMGKVHKYVKFTIEMERESQAATDAFNSLSDRSSSSNPSTYLDTPARARSPSNYEEEENKGEEDKLRPMENEVQRNASTS</sequence>
<evidence type="ECO:0000313" key="3">
    <source>
        <dbReference type="EMBL" id="OJA10351.1"/>
    </source>
</evidence>
<proteinExistence type="predicted"/>
<reference evidence="3 4" key="1">
    <citation type="submission" date="2016-03" db="EMBL/GenBank/DDBJ databases">
        <title>Comparative genomics of the ectomycorrhizal sister species Rhizopogon vinicolor and Rhizopogon vesiculosus (Basidiomycota: Boletales) reveals a divergence of the mating type B locus.</title>
        <authorList>
            <person name="Mujic A.B."/>
            <person name="Kuo A."/>
            <person name="Tritt A."/>
            <person name="Lipzen A."/>
            <person name="Chen C."/>
            <person name="Johnson J."/>
            <person name="Sharma A."/>
            <person name="Barry K."/>
            <person name="Grigoriev I.V."/>
            <person name="Spatafora J.W."/>
        </authorList>
    </citation>
    <scope>NUCLEOTIDE SEQUENCE [LARGE SCALE GENOMIC DNA]</scope>
    <source>
        <strain evidence="3 4">AM-OR11-056</strain>
    </source>
</reference>
<feature type="domain" description="FHA" evidence="2">
    <location>
        <begin position="85"/>
        <end position="145"/>
    </location>
</feature>
<feature type="non-terminal residue" evidence="3">
    <location>
        <position position="1"/>
    </location>
</feature>
<dbReference type="Proteomes" id="UP000183567">
    <property type="component" value="Unassembled WGS sequence"/>
</dbReference>
<evidence type="ECO:0000313" key="4">
    <source>
        <dbReference type="Proteomes" id="UP000183567"/>
    </source>
</evidence>
<protein>
    <recommendedName>
        <fullName evidence="2">FHA domain-containing protein</fullName>
    </recommendedName>
</protein>
<dbReference type="SUPFAM" id="SSF49879">
    <property type="entry name" value="SMAD/FHA domain"/>
    <property type="match status" value="1"/>
</dbReference>
<accession>A0A1J8PPB6</accession>
<dbReference type="EMBL" id="LVVM01005520">
    <property type="protein sequence ID" value="OJA10351.1"/>
    <property type="molecule type" value="Genomic_DNA"/>
</dbReference>
<feature type="region of interest" description="Disordered" evidence="1">
    <location>
        <begin position="195"/>
        <end position="251"/>
    </location>
</feature>
<organism evidence="3 4">
    <name type="scientific">Rhizopogon vesiculosus</name>
    <dbReference type="NCBI Taxonomy" id="180088"/>
    <lineage>
        <taxon>Eukaryota</taxon>
        <taxon>Fungi</taxon>
        <taxon>Dikarya</taxon>
        <taxon>Basidiomycota</taxon>
        <taxon>Agaricomycotina</taxon>
        <taxon>Agaricomycetes</taxon>
        <taxon>Agaricomycetidae</taxon>
        <taxon>Boletales</taxon>
        <taxon>Suillineae</taxon>
        <taxon>Rhizopogonaceae</taxon>
        <taxon>Rhizopogon</taxon>
    </lineage>
</organism>
<dbReference type="InterPro" id="IPR008984">
    <property type="entry name" value="SMAD_FHA_dom_sf"/>
</dbReference>
<dbReference type="Pfam" id="PF00498">
    <property type="entry name" value="FHA"/>
    <property type="match status" value="1"/>
</dbReference>
<evidence type="ECO:0000259" key="2">
    <source>
        <dbReference type="PROSITE" id="PS50006"/>
    </source>
</evidence>
<gene>
    <name evidence="3" type="ORF">AZE42_07049</name>
</gene>